<reference evidence="3" key="1">
    <citation type="journal article" date="2019" name="Int. J. Syst. Evol. Microbiol.">
        <title>The Global Catalogue of Microorganisms (GCM) 10K type strain sequencing project: providing services to taxonomists for standard genome sequencing and annotation.</title>
        <authorList>
            <consortium name="The Broad Institute Genomics Platform"/>
            <consortium name="The Broad Institute Genome Sequencing Center for Infectious Disease"/>
            <person name="Wu L."/>
            <person name="Ma J."/>
        </authorList>
    </citation>
    <scope>NUCLEOTIDE SEQUENCE [LARGE SCALE GENOMIC DNA]</scope>
    <source>
        <strain evidence="3">JCM 9373</strain>
    </source>
</reference>
<dbReference type="Proteomes" id="UP001500320">
    <property type="component" value="Unassembled WGS sequence"/>
</dbReference>
<comment type="caution">
    <text evidence="2">The sequence shown here is derived from an EMBL/GenBank/DDBJ whole genome shotgun (WGS) entry which is preliminary data.</text>
</comment>
<evidence type="ECO:0000256" key="1">
    <source>
        <dbReference type="SAM" id="MobiDB-lite"/>
    </source>
</evidence>
<protein>
    <submittedName>
        <fullName evidence="2">Uncharacterized protein</fullName>
    </submittedName>
</protein>
<dbReference type="EMBL" id="BAAAUT010000029">
    <property type="protein sequence ID" value="GAA3143226.1"/>
    <property type="molecule type" value="Genomic_DNA"/>
</dbReference>
<evidence type="ECO:0000313" key="2">
    <source>
        <dbReference type="EMBL" id="GAA3143226.1"/>
    </source>
</evidence>
<accession>A0ABP6NC09</accession>
<feature type="compositionally biased region" description="Basic and acidic residues" evidence="1">
    <location>
        <begin position="7"/>
        <end position="20"/>
    </location>
</feature>
<keyword evidence="3" id="KW-1185">Reference proteome</keyword>
<proteinExistence type="predicted"/>
<gene>
    <name evidence="2" type="ORF">GCM10010466_37760</name>
</gene>
<feature type="region of interest" description="Disordered" evidence="1">
    <location>
        <begin position="1"/>
        <end position="69"/>
    </location>
</feature>
<organism evidence="2 3">
    <name type="scientific">Planomonospora alba</name>
    <dbReference type="NCBI Taxonomy" id="161354"/>
    <lineage>
        <taxon>Bacteria</taxon>
        <taxon>Bacillati</taxon>
        <taxon>Actinomycetota</taxon>
        <taxon>Actinomycetes</taxon>
        <taxon>Streptosporangiales</taxon>
        <taxon>Streptosporangiaceae</taxon>
        <taxon>Planomonospora</taxon>
    </lineage>
</organism>
<evidence type="ECO:0000313" key="3">
    <source>
        <dbReference type="Proteomes" id="UP001500320"/>
    </source>
</evidence>
<name>A0ABP6NC09_9ACTN</name>
<sequence length="69" mass="7694">MTPARPSDQERRAGAPRKEISSMARQTTVHHIPRHAGWPNGEPQSVRDAYDRMLAEQAGQDGDKRDGKS</sequence>